<dbReference type="InterPro" id="IPR017932">
    <property type="entry name" value="GATase_2_dom"/>
</dbReference>
<evidence type="ECO:0000259" key="8">
    <source>
        <dbReference type="PROSITE" id="PS51278"/>
    </source>
</evidence>
<keyword evidence="5 9" id="KW-0808">Transferase</keyword>
<evidence type="ECO:0000256" key="6">
    <source>
        <dbReference type="ARBA" id="ARBA00022737"/>
    </source>
</evidence>
<dbReference type="CDD" id="cd00714">
    <property type="entry name" value="GFAT"/>
    <property type="match status" value="1"/>
</dbReference>
<dbReference type="InterPro" id="IPR047084">
    <property type="entry name" value="GFAT_N"/>
</dbReference>
<dbReference type="GO" id="GO:0004360">
    <property type="term" value="F:glutamine-fructose-6-phosphate transaminase (isomerizing) activity"/>
    <property type="evidence" value="ECO:0007669"/>
    <property type="project" value="UniProtKB-EC"/>
</dbReference>
<dbReference type="Gene3D" id="3.60.20.10">
    <property type="entry name" value="Glutamine Phosphoribosylpyrophosphate, subunit 1, domain 1"/>
    <property type="match status" value="1"/>
</dbReference>
<dbReference type="SUPFAM" id="SSF56235">
    <property type="entry name" value="N-terminal nucleophile aminohydrolases (Ntn hydrolases)"/>
    <property type="match status" value="1"/>
</dbReference>
<comment type="caution">
    <text evidence="9">The sequence shown here is derived from an EMBL/GenBank/DDBJ whole genome shotgun (WGS) entry which is preliminary data.</text>
</comment>
<dbReference type="EMBL" id="LCAE01000005">
    <property type="protein sequence ID" value="KKR87448.1"/>
    <property type="molecule type" value="Genomic_DNA"/>
</dbReference>
<dbReference type="InterPro" id="IPR029055">
    <property type="entry name" value="Ntn_hydrolases_N"/>
</dbReference>
<dbReference type="EC" id="2.6.1.16" evidence="2"/>
<protein>
    <recommendedName>
        <fullName evidence="3">Glutamine--fructose-6-phosphate aminotransferase [isomerizing]</fullName>
        <ecNumber evidence="2">2.6.1.16</ecNumber>
    </recommendedName>
</protein>
<evidence type="ECO:0000313" key="10">
    <source>
        <dbReference type="Proteomes" id="UP000033858"/>
    </source>
</evidence>
<dbReference type="Proteomes" id="UP000033858">
    <property type="component" value="Unassembled WGS sequence"/>
</dbReference>
<evidence type="ECO:0000256" key="4">
    <source>
        <dbReference type="ARBA" id="ARBA00022576"/>
    </source>
</evidence>
<dbReference type="Pfam" id="PF13522">
    <property type="entry name" value="GATase_6"/>
    <property type="match status" value="1"/>
</dbReference>
<dbReference type="PANTHER" id="PTHR10937:SF0">
    <property type="entry name" value="GLUTAMINE--FRUCTOSE-6-PHOSPHATE TRANSAMINASE (ISOMERIZING)"/>
    <property type="match status" value="1"/>
</dbReference>
<organism evidence="9 10">
    <name type="scientific">Candidatus Woesebacteria bacterium GW2011_GWB1_41_10</name>
    <dbReference type="NCBI Taxonomy" id="1618577"/>
    <lineage>
        <taxon>Bacteria</taxon>
        <taxon>Candidatus Woeseibacteriota</taxon>
    </lineage>
</organism>
<proteinExistence type="predicted"/>
<comment type="catalytic activity">
    <reaction evidence="1">
        <text>D-fructose 6-phosphate + L-glutamine = D-glucosamine 6-phosphate + L-glutamate</text>
        <dbReference type="Rhea" id="RHEA:13237"/>
        <dbReference type="ChEBI" id="CHEBI:29985"/>
        <dbReference type="ChEBI" id="CHEBI:58359"/>
        <dbReference type="ChEBI" id="CHEBI:58725"/>
        <dbReference type="ChEBI" id="CHEBI:61527"/>
        <dbReference type="EC" id="2.6.1.16"/>
    </reaction>
</comment>
<name>A0A0G0UEV6_9BACT</name>
<accession>A0A0G0UEV6</accession>
<evidence type="ECO:0000256" key="7">
    <source>
        <dbReference type="ARBA" id="ARBA00022962"/>
    </source>
</evidence>
<evidence type="ECO:0000256" key="2">
    <source>
        <dbReference type="ARBA" id="ARBA00012916"/>
    </source>
</evidence>
<keyword evidence="7" id="KW-0315">Glutamine amidotransferase</keyword>
<evidence type="ECO:0000313" key="9">
    <source>
        <dbReference type="EMBL" id="KKR87448.1"/>
    </source>
</evidence>
<dbReference type="GO" id="GO:0006002">
    <property type="term" value="P:fructose 6-phosphate metabolic process"/>
    <property type="evidence" value="ECO:0007669"/>
    <property type="project" value="TreeGrafter"/>
</dbReference>
<dbReference type="PANTHER" id="PTHR10937">
    <property type="entry name" value="GLUCOSAMINE--FRUCTOSE-6-PHOSPHATE AMINOTRANSFERASE, ISOMERIZING"/>
    <property type="match status" value="1"/>
</dbReference>
<feature type="domain" description="Glutamine amidotransferase type-2" evidence="8">
    <location>
        <begin position="2"/>
        <end position="207"/>
    </location>
</feature>
<gene>
    <name evidence="9" type="ORF">UU32_C0005G0007</name>
</gene>
<dbReference type="PROSITE" id="PS51278">
    <property type="entry name" value="GATASE_TYPE_2"/>
    <property type="match status" value="1"/>
</dbReference>
<evidence type="ECO:0000256" key="1">
    <source>
        <dbReference type="ARBA" id="ARBA00001031"/>
    </source>
</evidence>
<keyword evidence="4 9" id="KW-0032">Aminotransferase</keyword>
<dbReference type="AlphaFoldDB" id="A0A0G0UEV6"/>
<dbReference type="GO" id="GO:0006047">
    <property type="term" value="P:UDP-N-acetylglucosamine metabolic process"/>
    <property type="evidence" value="ECO:0007669"/>
    <property type="project" value="TreeGrafter"/>
</dbReference>
<evidence type="ECO:0000256" key="3">
    <source>
        <dbReference type="ARBA" id="ARBA00016090"/>
    </source>
</evidence>
<sequence>MCGIFGYIGFRKNVARLVFEGLKSLEYRGYDSWGVAAVSDGKIFIKKKAGRIGDFNVNDLPSGNIAIGHTRWATHGSVTDVNAHPHLDCKGKIAVIHNGIFENYEKYRKSLIKKGHKFISQTDTEVISHLLEKYDFKTVFNKMEGLNAVIAINSEREEIFAVRNGSPLVIGFGKGENFLASDAAALIPYTRKVHFLEDDESVVITADKVIGITSKIQTLHWRIEEGQKGRFKHFMLKSSRLRNRVIRGSCQGIFVLKNCRGACKSRNWKRVWLSYRFFEQEKSCYCYIPIRRNDGYS</sequence>
<dbReference type="FunFam" id="3.60.20.10:FF:000006">
    <property type="entry name" value="Glutamine--fructose-6-phosphate aminotransferase [isomerizing]"/>
    <property type="match status" value="1"/>
</dbReference>
<reference evidence="9 10" key="1">
    <citation type="journal article" date="2015" name="Nature">
        <title>rRNA introns, odd ribosomes, and small enigmatic genomes across a large radiation of phyla.</title>
        <authorList>
            <person name="Brown C.T."/>
            <person name="Hug L.A."/>
            <person name="Thomas B.C."/>
            <person name="Sharon I."/>
            <person name="Castelle C.J."/>
            <person name="Singh A."/>
            <person name="Wilkins M.J."/>
            <person name="Williams K.H."/>
            <person name="Banfield J.F."/>
        </authorList>
    </citation>
    <scope>NUCLEOTIDE SEQUENCE [LARGE SCALE GENOMIC DNA]</scope>
</reference>
<evidence type="ECO:0000256" key="5">
    <source>
        <dbReference type="ARBA" id="ARBA00022679"/>
    </source>
</evidence>
<dbReference type="GO" id="GO:0006487">
    <property type="term" value="P:protein N-linked glycosylation"/>
    <property type="evidence" value="ECO:0007669"/>
    <property type="project" value="TreeGrafter"/>
</dbReference>
<keyword evidence="6" id="KW-0677">Repeat</keyword>
<dbReference type="PATRIC" id="fig|1618577.3.peg.102"/>